<comment type="caution">
    <text evidence="1">The sequence shown here is derived from an EMBL/GenBank/DDBJ whole genome shotgun (WGS) entry which is preliminary data.</text>
</comment>
<dbReference type="EMBL" id="JANJQO010000967">
    <property type="protein sequence ID" value="KAJ2973483.1"/>
    <property type="molecule type" value="Genomic_DNA"/>
</dbReference>
<name>A0ACC1N3A0_9HYPO</name>
<organism evidence="1 2">
    <name type="scientific">Zarea fungicola</name>
    <dbReference type="NCBI Taxonomy" id="93591"/>
    <lineage>
        <taxon>Eukaryota</taxon>
        <taxon>Fungi</taxon>
        <taxon>Dikarya</taxon>
        <taxon>Ascomycota</taxon>
        <taxon>Pezizomycotina</taxon>
        <taxon>Sordariomycetes</taxon>
        <taxon>Hypocreomycetidae</taxon>
        <taxon>Hypocreales</taxon>
        <taxon>Cordycipitaceae</taxon>
        <taxon>Zarea</taxon>
    </lineage>
</organism>
<reference evidence="1" key="1">
    <citation type="submission" date="2022-08" db="EMBL/GenBank/DDBJ databases">
        <title>Genome Sequence of Lecanicillium fungicola.</title>
        <authorList>
            <person name="Buettner E."/>
        </authorList>
    </citation>
    <scope>NUCLEOTIDE SEQUENCE</scope>
    <source>
        <strain evidence="1">Babe33</strain>
    </source>
</reference>
<dbReference type="Proteomes" id="UP001143910">
    <property type="component" value="Unassembled WGS sequence"/>
</dbReference>
<proteinExistence type="predicted"/>
<accession>A0ACC1N3A0</accession>
<sequence>MPVLVVTRGLTYNYQHHPPTQPGADYVLFLHGWPSAASDWHNQINHFRKLGWGVVAPDLLGSGRTSRPSAAGKYVLKDIAQDVLDILDHEKISAVHAVGHDWGSILLSRLATFYPERTLKLCFIAVGHRPPGSPFDLDAVNEMTRQKAGAALFGYQYFFMRNERAHDILNEHKDSFMSLMFGKDPSSWKHHFAPRDALQRFLESDQRDELASYLTKVDYQNFKENSSDELGGVPSLGLYRANDLNLNYEAEKDLMNEQNILQQPTLLINCSKDEVALPILQTISTKQFVRNLEIQEMNTSHWAYLEAPDAVNEALEQFFSSS</sequence>
<protein>
    <submittedName>
        <fullName evidence="1">Uncharacterized protein</fullName>
    </submittedName>
</protein>
<gene>
    <name evidence="1" type="ORF">NQ176_g6587</name>
</gene>
<evidence type="ECO:0000313" key="1">
    <source>
        <dbReference type="EMBL" id="KAJ2973483.1"/>
    </source>
</evidence>
<keyword evidence="2" id="KW-1185">Reference proteome</keyword>
<evidence type="ECO:0000313" key="2">
    <source>
        <dbReference type="Proteomes" id="UP001143910"/>
    </source>
</evidence>